<dbReference type="GO" id="GO:0012505">
    <property type="term" value="C:endomembrane system"/>
    <property type="evidence" value="ECO:0007669"/>
    <property type="project" value="UniProtKB-SubCell"/>
</dbReference>
<evidence type="ECO:0000256" key="5">
    <source>
        <dbReference type="ARBA" id="ARBA00022989"/>
    </source>
</evidence>
<evidence type="ECO:0000313" key="13">
    <source>
        <dbReference type="Proteomes" id="UP000282106"/>
    </source>
</evidence>
<dbReference type="PRINTS" id="PR01437">
    <property type="entry name" value="NUOXDRDTASE4"/>
</dbReference>
<evidence type="ECO:0000256" key="2">
    <source>
        <dbReference type="ARBA" id="ARBA00009025"/>
    </source>
</evidence>
<feature type="transmembrane region" description="Helical" evidence="10">
    <location>
        <begin position="272"/>
        <end position="293"/>
    </location>
</feature>
<dbReference type="GO" id="GO:0008137">
    <property type="term" value="F:NADH dehydrogenase (ubiquinone) activity"/>
    <property type="evidence" value="ECO:0007669"/>
    <property type="project" value="InterPro"/>
</dbReference>
<dbReference type="NCBIfam" id="TIGR01972">
    <property type="entry name" value="NDH_I_M"/>
    <property type="match status" value="1"/>
</dbReference>
<dbReference type="GO" id="GO:0048039">
    <property type="term" value="F:ubiquinone binding"/>
    <property type="evidence" value="ECO:0007669"/>
    <property type="project" value="TreeGrafter"/>
</dbReference>
<dbReference type="RefSeq" id="WP_123212115.1">
    <property type="nucleotide sequence ID" value="NZ_RJVO01000005.1"/>
</dbReference>
<dbReference type="GO" id="GO:0003954">
    <property type="term" value="F:NADH dehydrogenase activity"/>
    <property type="evidence" value="ECO:0007669"/>
    <property type="project" value="TreeGrafter"/>
</dbReference>
<feature type="transmembrane region" description="Helical" evidence="10">
    <location>
        <begin position="299"/>
        <end position="320"/>
    </location>
</feature>
<proteinExistence type="inferred from homology"/>
<evidence type="ECO:0000256" key="8">
    <source>
        <dbReference type="ARBA" id="ARBA00032798"/>
    </source>
</evidence>
<dbReference type="GO" id="GO:0015990">
    <property type="term" value="P:electron transport coupled proton transport"/>
    <property type="evidence" value="ECO:0007669"/>
    <property type="project" value="TreeGrafter"/>
</dbReference>
<accession>A0A3N0V8K7</accession>
<feature type="transmembrane region" description="Helical" evidence="10">
    <location>
        <begin position="97"/>
        <end position="117"/>
    </location>
</feature>
<comment type="subcellular location">
    <subcellularLocation>
        <location evidence="1">Endomembrane system</location>
        <topology evidence="1">Multi-pass membrane protein</topology>
    </subcellularLocation>
    <subcellularLocation>
        <location evidence="9">Membrane</location>
        <topology evidence="9">Multi-pass membrane protein</topology>
    </subcellularLocation>
</comment>
<feature type="transmembrane region" description="Helical" evidence="10">
    <location>
        <begin position="12"/>
        <end position="29"/>
    </location>
</feature>
<reference evidence="12 13" key="1">
    <citation type="submission" date="2018-10" db="EMBL/GenBank/DDBJ databases">
        <authorList>
            <person name="Chen W.-M."/>
        </authorList>
    </citation>
    <scope>NUCLEOTIDE SEQUENCE [LARGE SCALE GENOMIC DNA]</scope>
    <source>
        <strain evidence="12 13">THS-13</strain>
    </source>
</reference>
<dbReference type="InterPro" id="IPR010227">
    <property type="entry name" value="NADH_Q_OxRdtase_chainM/4"/>
</dbReference>
<evidence type="ECO:0000256" key="10">
    <source>
        <dbReference type="SAM" id="Phobius"/>
    </source>
</evidence>
<feature type="transmembrane region" description="Helical" evidence="10">
    <location>
        <begin position="151"/>
        <end position="169"/>
    </location>
</feature>
<dbReference type="GO" id="GO:0016020">
    <property type="term" value="C:membrane"/>
    <property type="evidence" value="ECO:0007669"/>
    <property type="project" value="UniProtKB-SubCell"/>
</dbReference>
<feature type="transmembrane region" description="Helical" evidence="10">
    <location>
        <begin position="327"/>
        <end position="346"/>
    </location>
</feature>
<dbReference type="FunCoup" id="A0A3N0V8K7">
    <property type="interactions" value="136"/>
</dbReference>
<evidence type="ECO:0000259" key="11">
    <source>
        <dbReference type="Pfam" id="PF00361"/>
    </source>
</evidence>
<dbReference type="GO" id="GO:0042773">
    <property type="term" value="P:ATP synthesis coupled electron transport"/>
    <property type="evidence" value="ECO:0007669"/>
    <property type="project" value="InterPro"/>
</dbReference>
<feature type="transmembrane region" description="Helical" evidence="10">
    <location>
        <begin position="396"/>
        <end position="418"/>
    </location>
</feature>
<feature type="transmembrane region" description="Helical" evidence="10">
    <location>
        <begin position="124"/>
        <end position="145"/>
    </location>
</feature>
<evidence type="ECO:0000256" key="7">
    <source>
        <dbReference type="ARBA" id="ARBA00031584"/>
    </source>
</evidence>
<protein>
    <recommendedName>
        <fullName evidence="3">NADH-quinone oxidoreductase subunit M</fullName>
    </recommendedName>
    <alternativeName>
        <fullName evidence="7">NADH dehydrogenase I subunit M</fullName>
    </alternativeName>
    <alternativeName>
        <fullName evidence="8">NDH-1 subunit M</fullName>
    </alternativeName>
</protein>
<comment type="caution">
    <text evidence="12">The sequence shown here is derived from an EMBL/GenBank/DDBJ whole genome shotgun (WGS) entry which is preliminary data.</text>
</comment>
<feature type="transmembrane region" description="Helical" evidence="10">
    <location>
        <begin position="232"/>
        <end position="251"/>
    </location>
</feature>
<comment type="similarity">
    <text evidence="2">Belongs to the complex I subunit 4 family.</text>
</comment>
<dbReference type="InParanoid" id="A0A3N0V8K7"/>
<keyword evidence="6 10" id="KW-0472">Membrane</keyword>
<evidence type="ECO:0000256" key="1">
    <source>
        <dbReference type="ARBA" id="ARBA00004127"/>
    </source>
</evidence>
<feature type="transmembrane region" description="Helical" evidence="10">
    <location>
        <begin position="478"/>
        <end position="496"/>
    </location>
</feature>
<dbReference type="AlphaFoldDB" id="A0A3N0V8K7"/>
<evidence type="ECO:0000256" key="6">
    <source>
        <dbReference type="ARBA" id="ARBA00023136"/>
    </source>
</evidence>
<evidence type="ECO:0000256" key="3">
    <source>
        <dbReference type="ARBA" id="ARBA00019906"/>
    </source>
</evidence>
<organism evidence="12 13">
    <name type="scientific">Stagnimonas aquatica</name>
    <dbReference type="NCBI Taxonomy" id="2689987"/>
    <lineage>
        <taxon>Bacteria</taxon>
        <taxon>Pseudomonadati</taxon>
        <taxon>Pseudomonadota</taxon>
        <taxon>Gammaproteobacteria</taxon>
        <taxon>Nevskiales</taxon>
        <taxon>Nevskiaceae</taxon>
        <taxon>Stagnimonas</taxon>
    </lineage>
</organism>
<dbReference type="PANTHER" id="PTHR43507:SF1">
    <property type="entry name" value="NADH-UBIQUINONE OXIDOREDUCTASE CHAIN 4"/>
    <property type="match status" value="1"/>
</dbReference>
<dbReference type="Pfam" id="PF00361">
    <property type="entry name" value="Proton_antipo_M"/>
    <property type="match status" value="1"/>
</dbReference>
<keyword evidence="13" id="KW-1185">Reference proteome</keyword>
<dbReference type="InterPro" id="IPR003918">
    <property type="entry name" value="NADH_UbQ_OxRdtase"/>
</dbReference>
<feature type="transmembrane region" description="Helical" evidence="10">
    <location>
        <begin position="41"/>
        <end position="59"/>
    </location>
</feature>
<feature type="transmembrane region" description="Helical" evidence="10">
    <location>
        <begin position="181"/>
        <end position="206"/>
    </location>
</feature>
<evidence type="ECO:0000256" key="4">
    <source>
        <dbReference type="ARBA" id="ARBA00022692"/>
    </source>
</evidence>
<gene>
    <name evidence="12" type="ORF">ED208_11825</name>
</gene>
<dbReference type="EMBL" id="RJVO01000005">
    <property type="protein sequence ID" value="ROH89093.1"/>
    <property type="molecule type" value="Genomic_DNA"/>
</dbReference>
<name>A0A3N0V8K7_9GAMM</name>
<evidence type="ECO:0000313" key="12">
    <source>
        <dbReference type="EMBL" id="ROH89093.1"/>
    </source>
</evidence>
<feature type="transmembrane region" description="Helical" evidence="10">
    <location>
        <begin position="358"/>
        <end position="376"/>
    </location>
</feature>
<sequence>METNLAPVTNATILVWLLFLPFLGGWLSWQAERYSRTLPRWIALFTMLTVLGISLWLWFTGDYSLGTPSTTPQWALQYKAEWIPSFGISFHLGLDGLSLLLVILTNLLGVMAIGCSWREIDRYVGFFHLNLMWNLAGVVGVFLALDMFLFFFFWEMMLVPMYFLIALWGHSMPGGKSRIYAATKFFIFTQFSGLIMLLAILALVFLHHQGTGVWSFGYMDLLSTAQGLDPKIAWWLMLGFFIAFAVKMPIVPFHTWLPDAHGMAPTAGSVDLAGILLKTAAYGLLRFGIPFFPEASRDFAPVAMSFAVLGILYGAVVAFSQTDIKRLIAYTSISHMGFVVLGIYAGTTEALQGVVIQMIAHGLSAGALFILCGEIYERLHTRDLTKMGGLWARLPYLPPIMLFFSAASLGLPGLGNFVGEFLILTGSFKVAPLFTVLSATGLILAAVYSLILVQKAFHGKPRDDGHGAHLEDLSKRELAMMGLLMALLLGIGLYPQPVLNTSATAMKTVELQYQPAAATAALSAPAP</sequence>
<dbReference type="PANTHER" id="PTHR43507">
    <property type="entry name" value="NADH-UBIQUINONE OXIDOREDUCTASE CHAIN 4"/>
    <property type="match status" value="1"/>
</dbReference>
<dbReference type="NCBIfam" id="NF004498">
    <property type="entry name" value="PRK05846.1-1"/>
    <property type="match status" value="1"/>
</dbReference>
<keyword evidence="5 10" id="KW-1133">Transmembrane helix</keyword>
<evidence type="ECO:0000256" key="9">
    <source>
        <dbReference type="RuleBase" id="RU000320"/>
    </source>
</evidence>
<keyword evidence="4 9" id="KW-0812">Transmembrane</keyword>
<dbReference type="InterPro" id="IPR001750">
    <property type="entry name" value="ND/Mrp_TM"/>
</dbReference>
<keyword evidence="12" id="KW-0560">Oxidoreductase</keyword>
<feature type="domain" description="NADH:quinone oxidoreductase/Mrp antiporter transmembrane" evidence="11">
    <location>
        <begin position="144"/>
        <end position="438"/>
    </location>
</feature>
<feature type="transmembrane region" description="Helical" evidence="10">
    <location>
        <begin position="430"/>
        <end position="453"/>
    </location>
</feature>
<dbReference type="Proteomes" id="UP000282106">
    <property type="component" value="Unassembled WGS sequence"/>
</dbReference>